<keyword evidence="4" id="KW-0862">Zinc</keyword>
<accession>F2JL47</accession>
<evidence type="ECO:0000259" key="5">
    <source>
        <dbReference type="SMART" id="SM00849"/>
    </source>
</evidence>
<dbReference type="SUPFAM" id="SSF56281">
    <property type="entry name" value="Metallo-hydrolase/oxidoreductase"/>
    <property type="match status" value="1"/>
</dbReference>
<dbReference type="InterPro" id="IPR036866">
    <property type="entry name" value="RibonucZ/Hydroxyglut_hydro"/>
</dbReference>
<evidence type="ECO:0000256" key="3">
    <source>
        <dbReference type="ARBA" id="ARBA00022801"/>
    </source>
</evidence>
<dbReference type="RefSeq" id="WP_013658964.1">
    <property type="nucleotide sequence ID" value="NC_015275.1"/>
</dbReference>
<dbReference type="EMBL" id="CP002582">
    <property type="protein sequence ID" value="ADZ85692.1"/>
    <property type="molecule type" value="Genomic_DNA"/>
</dbReference>
<dbReference type="PANTHER" id="PTHR46233">
    <property type="entry name" value="HYDROXYACYLGLUTATHIONE HYDROLASE GLOC"/>
    <property type="match status" value="1"/>
</dbReference>
<dbReference type="HOGENOM" id="CLU_030571_2_2_9"/>
<dbReference type="AlphaFoldDB" id="F2JL47"/>
<keyword evidence="2" id="KW-0479">Metal-binding</keyword>
<organism evidence="6 7">
    <name type="scientific">Cellulosilyticum lentocellum (strain ATCC 49066 / DSM 5427 / NCIMB 11756 / RHM5)</name>
    <name type="common">Clostridium lentocellum</name>
    <dbReference type="NCBI Taxonomy" id="642492"/>
    <lineage>
        <taxon>Bacteria</taxon>
        <taxon>Bacillati</taxon>
        <taxon>Bacillota</taxon>
        <taxon>Clostridia</taxon>
        <taxon>Lachnospirales</taxon>
        <taxon>Cellulosilyticaceae</taxon>
        <taxon>Cellulosilyticum</taxon>
    </lineage>
</organism>
<name>F2JL47_CELLD</name>
<dbReference type="STRING" id="642492.Clole_4014"/>
<comment type="cofactor">
    <cofactor evidence="1">
        <name>Zn(2+)</name>
        <dbReference type="ChEBI" id="CHEBI:29105"/>
    </cofactor>
</comment>
<dbReference type="InterPro" id="IPR001279">
    <property type="entry name" value="Metallo-B-lactamas"/>
</dbReference>
<dbReference type="GO" id="GO:0016787">
    <property type="term" value="F:hydrolase activity"/>
    <property type="evidence" value="ECO:0007669"/>
    <property type="project" value="UniProtKB-KW"/>
</dbReference>
<dbReference type="eggNOG" id="COG0491">
    <property type="taxonomic scope" value="Bacteria"/>
</dbReference>
<evidence type="ECO:0000313" key="7">
    <source>
        <dbReference type="Proteomes" id="UP000008467"/>
    </source>
</evidence>
<dbReference type="PANTHER" id="PTHR46233:SF3">
    <property type="entry name" value="HYDROXYACYLGLUTATHIONE HYDROLASE GLOC"/>
    <property type="match status" value="1"/>
</dbReference>
<dbReference type="SMART" id="SM00849">
    <property type="entry name" value="Lactamase_B"/>
    <property type="match status" value="1"/>
</dbReference>
<evidence type="ECO:0000256" key="2">
    <source>
        <dbReference type="ARBA" id="ARBA00022723"/>
    </source>
</evidence>
<evidence type="ECO:0000256" key="4">
    <source>
        <dbReference type="ARBA" id="ARBA00022833"/>
    </source>
</evidence>
<dbReference type="KEGG" id="cle:Clole_4014"/>
<proteinExistence type="predicted"/>
<dbReference type="Gene3D" id="3.60.15.10">
    <property type="entry name" value="Ribonuclease Z/Hydroxyacylglutathione hydrolase-like"/>
    <property type="match status" value="1"/>
</dbReference>
<evidence type="ECO:0000313" key="6">
    <source>
        <dbReference type="EMBL" id="ADZ85692.1"/>
    </source>
</evidence>
<dbReference type="Pfam" id="PF00753">
    <property type="entry name" value="Lactamase_B"/>
    <property type="match status" value="1"/>
</dbReference>
<sequence length="213" mass="23713">MKEIERIRCGNSNCFLIKQNNRAILVDTSRTKYRDKILESCRQVDVKLIVLTHGHVDHIQNAAYLSKALGAPIAMHKADCELIKNNMLEPMFADKVMGKLVLALSLESFKHDIVEAFEPTLFLNEGDSLENYGIEASVIALPGHTRGSIGLKVWEADLIVGDALMNLFYPTVSMLYGDKQIMLASATKITEQGEATIHFGHGKSVANKQWVKN</sequence>
<dbReference type="InterPro" id="IPR051453">
    <property type="entry name" value="MBL_Glyoxalase_II"/>
</dbReference>
<dbReference type="Proteomes" id="UP000008467">
    <property type="component" value="Chromosome"/>
</dbReference>
<protein>
    <submittedName>
        <fullName evidence="6">Beta-lactamase domain protein</fullName>
    </submittedName>
</protein>
<keyword evidence="7" id="KW-1185">Reference proteome</keyword>
<reference evidence="6 7" key="1">
    <citation type="journal article" date="2011" name="J. Bacteriol.">
        <title>Complete genome sequence of the cellulose-degrading bacterium Cellulosilyticum lentocellum.</title>
        <authorList>
            <consortium name="US DOE Joint Genome Institute"/>
            <person name="Miller D.A."/>
            <person name="Suen G."/>
            <person name="Bruce D."/>
            <person name="Copeland A."/>
            <person name="Cheng J.F."/>
            <person name="Detter C."/>
            <person name="Goodwin L.A."/>
            <person name="Han C.S."/>
            <person name="Hauser L.J."/>
            <person name="Land M.L."/>
            <person name="Lapidus A."/>
            <person name="Lucas S."/>
            <person name="Meincke L."/>
            <person name="Pitluck S."/>
            <person name="Tapia R."/>
            <person name="Teshima H."/>
            <person name="Woyke T."/>
            <person name="Fox B.G."/>
            <person name="Angert E.R."/>
            <person name="Currie C.R."/>
        </authorList>
    </citation>
    <scope>NUCLEOTIDE SEQUENCE [LARGE SCALE GENOMIC DNA]</scope>
    <source>
        <strain evidence="7">ATCC 49066 / DSM 5427 / NCIMB 11756 / RHM5</strain>
    </source>
</reference>
<dbReference type="GO" id="GO:0046872">
    <property type="term" value="F:metal ion binding"/>
    <property type="evidence" value="ECO:0007669"/>
    <property type="project" value="UniProtKB-KW"/>
</dbReference>
<keyword evidence="3" id="KW-0378">Hydrolase</keyword>
<evidence type="ECO:0000256" key="1">
    <source>
        <dbReference type="ARBA" id="ARBA00001947"/>
    </source>
</evidence>
<feature type="domain" description="Metallo-beta-lactamase" evidence="5">
    <location>
        <begin position="11"/>
        <end position="201"/>
    </location>
</feature>
<gene>
    <name evidence="6" type="ordered locus">Clole_4014</name>
</gene>